<evidence type="ECO:0000313" key="2">
    <source>
        <dbReference type="EMBL" id="AGF71254.1"/>
    </source>
</evidence>
<proteinExistence type="predicted"/>
<evidence type="ECO:0000256" key="1">
    <source>
        <dbReference type="SAM" id="MobiDB-lite"/>
    </source>
</evidence>
<dbReference type="EMBL" id="CP003697">
    <property type="protein sequence ID" value="AGF71254.1"/>
    <property type="molecule type" value="Genomic_DNA"/>
</dbReference>
<organism evidence="2 3">
    <name type="scientific">Corynebacterium halotolerans YIM 70093 = DSM 44683</name>
    <dbReference type="NCBI Taxonomy" id="1121362"/>
    <lineage>
        <taxon>Bacteria</taxon>
        <taxon>Bacillati</taxon>
        <taxon>Actinomycetota</taxon>
        <taxon>Actinomycetes</taxon>
        <taxon>Mycobacteriales</taxon>
        <taxon>Corynebacteriaceae</taxon>
        <taxon>Corynebacterium</taxon>
    </lineage>
</organism>
<name>M1MU57_9CORY</name>
<dbReference type="HOGENOM" id="CLU_2492570_0_0_11"/>
<sequence length="86" mass="9042">MPGDHGQRSSRVFSTSTASAAPLLGDQVVRQLLPQRGHDLIPLADPRCEIEADPPPRAAVRVVLPGEVVLLPLQGPLGQPSPQLPG</sequence>
<accession>M1MU57</accession>
<dbReference type="AlphaFoldDB" id="M1MU57"/>
<feature type="compositionally biased region" description="Polar residues" evidence="1">
    <location>
        <begin position="9"/>
        <end position="19"/>
    </location>
</feature>
<gene>
    <name evidence="2" type="ORF">A605_01200</name>
</gene>
<keyword evidence="3" id="KW-1185">Reference proteome</keyword>
<evidence type="ECO:0000313" key="3">
    <source>
        <dbReference type="Proteomes" id="UP000011723"/>
    </source>
</evidence>
<reference evidence="2 3" key="1">
    <citation type="journal article" date="2012" name="Stand. Genomic Sci.">
        <title>Genome sequence of the halotolerant bacterium Corynebacterium halotolerans type strain YIM 70093(T) (= DSM 44683(T)).</title>
        <authorList>
            <person name="Ruckert C."/>
            <person name="Albersmeier A."/>
            <person name="Al-Dilaimi A."/>
            <person name="Niehaus K."/>
            <person name="Szczepanowski R."/>
            <person name="Kalinowski J."/>
        </authorList>
    </citation>
    <scope>NUCLEOTIDE SEQUENCE [LARGE SCALE GENOMIC DNA]</scope>
    <source>
        <strain evidence="2">YIM 70093</strain>
    </source>
</reference>
<protein>
    <submittedName>
        <fullName evidence="2">Uncharacterized protein</fullName>
    </submittedName>
</protein>
<feature type="region of interest" description="Disordered" evidence="1">
    <location>
        <begin position="1"/>
        <end position="20"/>
    </location>
</feature>
<dbReference type="KEGG" id="chn:A605_01200"/>
<dbReference type="Proteomes" id="UP000011723">
    <property type="component" value="Chromosome"/>
</dbReference>